<protein>
    <submittedName>
        <fullName evidence="1">Uncharacterized protein</fullName>
    </submittedName>
</protein>
<comment type="caution">
    <text evidence="1">The sequence shown here is derived from an EMBL/GenBank/DDBJ whole genome shotgun (WGS) entry which is preliminary data.</text>
</comment>
<dbReference type="Proteomes" id="UP000195569">
    <property type="component" value="Unassembled WGS sequence"/>
</dbReference>
<dbReference type="EMBL" id="CYGY02000094">
    <property type="protein sequence ID" value="SIT50760.1"/>
    <property type="molecule type" value="Genomic_DNA"/>
</dbReference>
<reference evidence="1" key="1">
    <citation type="submission" date="2016-12" db="EMBL/GenBank/DDBJ databases">
        <authorList>
            <person name="Moulin L."/>
        </authorList>
    </citation>
    <scope>NUCLEOTIDE SEQUENCE [LARGE SCALE GENOMIC DNA]</scope>
    <source>
        <strain evidence="1">STM 7183</strain>
    </source>
</reference>
<dbReference type="AlphaFoldDB" id="A0A1N7STQ7"/>
<accession>A0A1N7STQ7</accession>
<proteinExistence type="predicted"/>
<organism evidence="1 2">
    <name type="scientific">Paraburkholderia piptadeniae</name>
    <dbReference type="NCBI Taxonomy" id="1701573"/>
    <lineage>
        <taxon>Bacteria</taxon>
        <taxon>Pseudomonadati</taxon>
        <taxon>Pseudomonadota</taxon>
        <taxon>Betaproteobacteria</taxon>
        <taxon>Burkholderiales</taxon>
        <taxon>Burkholderiaceae</taxon>
        <taxon>Paraburkholderia</taxon>
    </lineage>
</organism>
<evidence type="ECO:0000313" key="1">
    <source>
        <dbReference type="EMBL" id="SIT50760.1"/>
    </source>
</evidence>
<keyword evidence="2" id="KW-1185">Reference proteome</keyword>
<evidence type="ECO:0000313" key="2">
    <source>
        <dbReference type="Proteomes" id="UP000195569"/>
    </source>
</evidence>
<name>A0A1N7STQ7_9BURK</name>
<gene>
    <name evidence="1" type="ORF">BN2476_940005</name>
</gene>
<sequence>MLRVAEVDHDISGHGETFVVSHLRSPIPGQRFIQFLWQLARMPDESIGDDLAILAGDLDQHHVACLALDERHNLAACAAAQEITFPVAGVDSIKSDSVALIILSLRVRMMQRREKLPQIQAVTGNEIKVSPTAYEMPAPTTREHALQEPSFMSLPERSSQWRLSAMRSCLRIAGMVERSESRP</sequence>